<gene>
    <name evidence="1" type="ORF">MRATA1EN22A_LOCUS23209</name>
</gene>
<name>A0AC59ZUB9_RANTA</name>
<proteinExistence type="predicted"/>
<reference evidence="1" key="1">
    <citation type="submission" date="2023-05" db="EMBL/GenBank/DDBJ databases">
        <authorList>
            <consortium name="ELIXIR-Norway"/>
        </authorList>
    </citation>
    <scope>NUCLEOTIDE SEQUENCE</scope>
</reference>
<organism evidence="1 2">
    <name type="scientific">Rangifer tarandus platyrhynchus</name>
    <name type="common">Svalbard reindeer</name>
    <dbReference type="NCBI Taxonomy" id="3082113"/>
    <lineage>
        <taxon>Eukaryota</taxon>
        <taxon>Metazoa</taxon>
        <taxon>Chordata</taxon>
        <taxon>Craniata</taxon>
        <taxon>Vertebrata</taxon>
        <taxon>Euteleostomi</taxon>
        <taxon>Mammalia</taxon>
        <taxon>Eutheria</taxon>
        <taxon>Laurasiatheria</taxon>
        <taxon>Artiodactyla</taxon>
        <taxon>Ruminantia</taxon>
        <taxon>Pecora</taxon>
        <taxon>Cervidae</taxon>
        <taxon>Odocoileinae</taxon>
        <taxon>Rangifer</taxon>
    </lineage>
</organism>
<dbReference type="EMBL" id="OX596088">
    <property type="protein sequence ID" value="CAN0512875.1"/>
    <property type="molecule type" value="Genomic_DNA"/>
</dbReference>
<reference evidence="1" key="2">
    <citation type="submission" date="2025-03" db="EMBL/GenBank/DDBJ databases">
        <authorList>
            <consortium name="ELIXIR-Norway"/>
            <consortium name="Elixir Norway"/>
        </authorList>
    </citation>
    <scope>NUCLEOTIDE SEQUENCE</scope>
</reference>
<evidence type="ECO:0000313" key="2">
    <source>
        <dbReference type="Proteomes" id="UP001162501"/>
    </source>
</evidence>
<protein>
    <submittedName>
        <fullName evidence="1">Uncharacterized protein</fullName>
    </submittedName>
</protein>
<dbReference type="Proteomes" id="UP001162501">
    <property type="component" value="Chromosome 4"/>
</dbReference>
<evidence type="ECO:0000313" key="1">
    <source>
        <dbReference type="EMBL" id="CAN0512875.1"/>
    </source>
</evidence>
<accession>A0AC59ZUB9</accession>
<sequence length="155" mass="16780">MRRWQLLDCFAFCLFAVSMRRATGLAASRESGWRRGCSPKHRQEGVWKLSQLLQGQLWVDSDSCYTTGGRGEDVWWGGLWEPKGGAKHPSKGTVCAREGRLPENGVQGTLGTQRGGQACATQPDAQTLGKGAPDAYHPADSRAPEPESPGHGCRG</sequence>